<feature type="compositionally biased region" description="Gly residues" evidence="1">
    <location>
        <begin position="95"/>
        <end position="105"/>
    </location>
</feature>
<feature type="compositionally biased region" description="Gly residues" evidence="1">
    <location>
        <begin position="129"/>
        <end position="143"/>
    </location>
</feature>
<dbReference type="InterPro" id="IPR027752">
    <property type="entry name" value="TTLL10"/>
</dbReference>
<dbReference type="AlphaFoldDB" id="A0AAV4FXK7"/>
<dbReference type="GO" id="GO:0070737">
    <property type="term" value="F:protein-glycine ligase activity, elongating"/>
    <property type="evidence" value="ECO:0007669"/>
    <property type="project" value="TreeGrafter"/>
</dbReference>
<dbReference type="Proteomes" id="UP000762676">
    <property type="component" value="Unassembled WGS sequence"/>
</dbReference>
<comment type="caution">
    <text evidence="2">The sequence shown here is derived from an EMBL/GenBank/DDBJ whole genome shotgun (WGS) entry which is preliminary data.</text>
</comment>
<feature type="region of interest" description="Disordered" evidence="1">
    <location>
        <begin position="81"/>
        <end position="154"/>
    </location>
</feature>
<evidence type="ECO:0000256" key="1">
    <source>
        <dbReference type="SAM" id="MobiDB-lite"/>
    </source>
</evidence>
<gene>
    <name evidence="2" type="ORF">ElyMa_003983500</name>
</gene>
<dbReference type="Pfam" id="PF03133">
    <property type="entry name" value="TTL"/>
    <property type="match status" value="1"/>
</dbReference>
<reference evidence="2 3" key="1">
    <citation type="journal article" date="2021" name="Elife">
        <title>Chloroplast acquisition without the gene transfer in kleptoplastic sea slugs, Plakobranchus ocellatus.</title>
        <authorList>
            <person name="Maeda T."/>
            <person name="Takahashi S."/>
            <person name="Yoshida T."/>
            <person name="Shimamura S."/>
            <person name="Takaki Y."/>
            <person name="Nagai Y."/>
            <person name="Toyoda A."/>
            <person name="Suzuki Y."/>
            <person name="Arimoto A."/>
            <person name="Ishii H."/>
            <person name="Satoh N."/>
            <person name="Nishiyama T."/>
            <person name="Hasebe M."/>
            <person name="Maruyama T."/>
            <person name="Minagawa J."/>
            <person name="Obokata J."/>
            <person name="Shigenobu S."/>
        </authorList>
    </citation>
    <scope>NUCLEOTIDE SEQUENCE [LARGE SCALE GENOMIC DNA]</scope>
</reference>
<dbReference type="PANTHER" id="PTHR46810:SF1">
    <property type="entry name" value="INACTIVE POLYGLYCYLASE TTLL10"/>
    <property type="match status" value="1"/>
</dbReference>
<name>A0AAV4FXK7_9GAST</name>
<dbReference type="SUPFAM" id="SSF56059">
    <property type="entry name" value="Glutathione synthetase ATP-binding domain-like"/>
    <property type="match status" value="1"/>
</dbReference>
<accession>A0AAV4FXK7</accession>
<feature type="compositionally biased region" description="Low complexity" evidence="1">
    <location>
        <begin position="84"/>
        <end position="94"/>
    </location>
</feature>
<keyword evidence="3" id="KW-1185">Reference proteome</keyword>
<dbReference type="EMBL" id="BMAT01008104">
    <property type="protein sequence ID" value="GFR77987.1"/>
    <property type="molecule type" value="Genomic_DNA"/>
</dbReference>
<evidence type="ECO:0000313" key="2">
    <source>
        <dbReference type="EMBL" id="GFR77987.1"/>
    </source>
</evidence>
<evidence type="ECO:0000313" key="3">
    <source>
        <dbReference type="Proteomes" id="UP000762676"/>
    </source>
</evidence>
<dbReference type="InterPro" id="IPR004344">
    <property type="entry name" value="TTL/TTLL_fam"/>
</dbReference>
<sequence>MKKNLALFTTRVLIERHLFASKLGQVSLCFNVCESGRLDLALSPPCLDSRMRLGRLSASLSRHDSNVTQYIASGANAKSHLGKQSAGSQGVGTSATGGGGGGGAGDKPASDKQQNSSENTDGAGDDGGKGVGRGGGGGGGGGKRPSRPSKLPQCCLPNNMQPTFYIGGGNGTALVEAPLLALGWKRITDKNDERYRLKWVESKSRINYVAFREGDQLVNHIPNCKLLTNKLGLLCSLQEYERVTLLTKGRTPRMKMTDFIPETYKLDERIDREKFLSEYIDGETWICKPTSLNQGKGIFLLRSREEINNLLSEREAKQQSKPISRQPLMRIVQRYINKPMLLDNRKFDIRAYMMVASTVPYLVVFHQGYVRLSCQKYDQADTNLTTHLTNQFVQKKDPMYKDNKEDTAWTMDKFNDYINDHVAKEKGLDQDWVYGYLTKQMQRISLHCFNSVKHKLQCKIGYFDLYGLDFMVDDEMKVWLIEINANPALHTNCQALKDAIPPVVENGLCELVLLLSLVR</sequence>
<feature type="compositionally biased region" description="Polar residues" evidence="1">
    <location>
        <begin position="111"/>
        <end position="120"/>
    </location>
</feature>
<dbReference type="PANTHER" id="PTHR46810">
    <property type="entry name" value="INACTIVE POLYGLYCYLASE TTLL10"/>
    <property type="match status" value="1"/>
</dbReference>
<organism evidence="2 3">
    <name type="scientific">Elysia marginata</name>
    <dbReference type="NCBI Taxonomy" id="1093978"/>
    <lineage>
        <taxon>Eukaryota</taxon>
        <taxon>Metazoa</taxon>
        <taxon>Spiralia</taxon>
        <taxon>Lophotrochozoa</taxon>
        <taxon>Mollusca</taxon>
        <taxon>Gastropoda</taxon>
        <taxon>Heterobranchia</taxon>
        <taxon>Euthyneura</taxon>
        <taxon>Panpulmonata</taxon>
        <taxon>Sacoglossa</taxon>
        <taxon>Placobranchoidea</taxon>
        <taxon>Plakobranchidae</taxon>
        <taxon>Elysia</taxon>
    </lineage>
</organism>
<protein>
    <submittedName>
        <fullName evidence="2">Protein polyglycylase TTLL10</fullName>
    </submittedName>
</protein>
<proteinExistence type="predicted"/>
<dbReference type="PROSITE" id="PS51221">
    <property type="entry name" value="TTL"/>
    <property type="match status" value="1"/>
</dbReference>
<dbReference type="Gene3D" id="3.30.470.20">
    <property type="entry name" value="ATP-grasp fold, B domain"/>
    <property type="match status" value="1"/>
</dbReference>